<evidence type="ECO:0000313" key="4">
    <source>
        <dbReference type="EMBL" id="QOL48032.1"/>
    </source>
</evidence>
<protein>
    <submittedName>
        <fullName evidence="4">S9 family peptidase</fullName>
    </submittedName>
</protein>
<keyword evidence="1" id="KW-0378">Hydrolase</keyword>
<dbReference type="KEGG" id="mlir:LPB04_13505"/>
<evidence type="ECO:0000259" key="3">
    <source>
        <dbReference type="Pfam" id="PF00326"/>
    </source>
</evidence>
<feature type="signal peptide" evidence="2">
    <location>
        <begin position="1"/>
        <end position="20"/>
    </location>
</feature>
<dbReference type="AlphaFoldDB" id="A0A7L9U185"/>
<evidence type="ECO:0000313" key="5">
    <source>
        <dbReference type="Proteomes" id="UP000593875"/>
    </source>
</evidence>
<organism evidence="4 5">
    <name type="scientific">Massilia litorea</name>
    <dbReference type="NCBI Taxonomy" id="2769491"/>
    <lineage>
        <taxon>Bacteria</taxon>
        <taxon>Pseudomonadati</taxon>
        <taxon>Pseudomonadota</taxon>
        <taxon>Betaproteobacteria</taxon>
        <taxon>Burkholderiales</taxon>
        <taxon>Oxalobacteraceae</taxon>
        <taxon>Telluria group</taxon>
        <taxon>Massilia</taxon>
    </lineage>
</organism>
<keyword evidence="2" id="KW-0732">Signal</keyword>
<gene>
    <name evidence="4" type="ORF">LPB04_13505</name>
</gene>
<dbReference type="EMBL" id="CP062941">
    <property type="protein sequence ID" value="QOL48032.1"/>
    <property type="molecule type" value="Genomic_DNA"/>
</dbReference>
<dbReference type="SUPFAM" id="SSF82171">
    <property type="entry name" value="DPP6 N-terminal domain-like"/>
    <property type="match status" value="1"/>
</dbReference>
<reference evidence="4 5" key="1">
    <citation type="submission" date="2020-10" db="EMBL/GenBank/DDBJ databases">
        <title>Genome sequencing of Massilia sp. LPB0304.</title>
        <authorList>
            <person name="Kim J."/>
        </authorList>
    </citation>
    <scope>NUCLEOTIDE SEQUENCE [LARGE SCALE GENOMIC DNA]</scope>
    <source>
        <strain evidence="4 5">LPB0304</strain>
    </source>
</reference>
<dbReference type="Pfam" id="PF00326">
    <property type="entry name" value="Peptidase_S9"/>
    <property type="match status" value="1"/>
</dbReference>
<dbReference type="PANTHER" id="PTHR42776">
    <property type="entry name" value="SERINE PEPTIDASE S9 FAMILY MEMBER"/>
    <property type="match status" value="1"/>
</dbReference>
<dbReference type="PANTHER" id="PTHR42776:SF27">
    <property type="entry name" value="DIPEPTIDYL PEPTIDASE FAMILY MEMBER 6"/>
    <property type="match status" value="1"/>
</dbReference>
<sequence>MRMHLAAICAAVLSVVPVLADATVPLADFVHEDQFSQPRLSPDGKHVAITVRLPSGDRFIPVLMMYTVPEMKMTGAIRMKAFEVPANYFWVSPTRLVVAKAREFGSREAPQMTGEVVAVELDGSKQAYLFGYDMFMYSKQGERYGDDHAYGSIEGMSNKRDGHVFVGSYAWRGKNSLLYDIDSNKSTRKLVADLPVQDLSFVLQHNGTPRFATGVDDQSRAVEFRFDDASGRWNKIEKRDFRRYHPFQFSADDREFIASYSVHGEPDQLVREDLATGKRSILFQDAVGSVGGTLYTSDSLPFAAYSAVGIPSLRYFDENGADARLHKELSAQFPGEYLNFIDYSDDGKLLLFSVKSDRDPGSYYLFNRETMKADMLFSAMEKIDPEQMAERRPISFRARDGLELHGFLTIPRGTGAAKPPMVVLPHGGPHGPYDNWFFDEDAQFLASRGYAVLQVNFRGSGGRGLNFLEAGYRQWGTKIIDDLVDGTRWAIAQGMADGERVCAYGASFGGYASMMLAAREPSLYKCAVGYVGVYDLKLLAKPQNNRYDTVKTSAFRKYIGDDKEELDRNSPVTLAASIKAPVFLVHGGQDKRAVVDHAHALRAALTAAGRPPEWFLAPNEAHGFYDTANRTAFYEKLEAFLGKHIGPGAAPK</sequence>
<dbReference type="GO" id="GO:0006508">
    <property type="term" value="P:proteolysis"/>
    <property type="evidence" value="ECO:0007669"/>
    <property type="project" value="InterPro"/>
</dbReference>
<evidence type="ECO:0000256" key="2">
    <source>
        <dbReference type="SAM" id="SignalP"/>
    </source>
</evidence>
<dbReference type="InterPro" id="IPR029058">
    <property type="entry name" value="AB_hydrolase_fold"/>
</dbReference>
<feature type="chain" id="PRO_5032492616" evidence="2">
    <location>
        <begin position="21"/>
        <end position="652"/>
    </location>
</feature>
<keyword evidence="5" id="KW-1185">Reference proteome</keyword>
<name>A0A7L9U185_9BURK</name>
<proteinExistence type="predicted"/>
<accession>A0A7L9U185</accession>
<evidence type="ECO:0000256" key="1">
    <source>
        <dbReference type="ARBA" id="ARBA00022801"/>
    </source>
</evidence>
<dbReference type="InterPro" id="IPR001375">
    <property type="entry name" value="Peptidase_S9_cat"/>
</dbReference>
<dbReference type="Proteomes" id="UP000593875">
    <property type="component" value="Chromosome"/>
</dbReference>
<dbReference type="RefSeq" id="WP_193685083.1">
    <property type="nucleotide sequence ID" value="NZ_CP062941.1"/>
</dbReference>
<feature type="domain" description="Peptidase S9 prolyl oligopeptidase catalytic" evidence="3">
    <location>
        <begin position="438"/>
        <end position="646"/>
    </location>
</feature>
<dbReference type="GO" id="GO:0004252">
    <property type="term" value="F:serine-type endopeptidase activity"/>
    <property type="evidence" value="ECO:0007669"/>
    <property type="project" value="TreeGrafter"/>
</dbReference>
<dbReference type="SUPFAM" id="SSF53474">
    <property type="entry name" value="alpha/beta-Hydrolases"/>
    <property type="match status" value="1"/>
</dbReference>
<dbReference type="Gene3D" id="3.40.50.1820">
    <property type="entry name" value="alpha/beta hydrolase"/>
    <property type="match status" value="1"/>
</dbReference>